<protein>
    <submittedName>
        <fullName evidence="1">Uncharacterized protein</fullName>
    </submittedName>
</protein>
<evidence type="ECO:0000313" key="1">
    <source>
        <dbReference type="EMBL" id="CAL2106364.1"/>
    </source>
</evidence>
<organism evidence="1 2">
    <name type="scientific">Tenacibaculum vairaonense</name>
    <dbReference type="NCBI Taxonomy" id="3137860"/>
    <lineage>
        <taxon>Bacteria</taxon>
        <taxon>Pseudomonadati</taxon>
        <taxon>Bacteroidota</taxon>
        <taxon>Flavobacteriia</taxon>
        <taxon>Flavobacteriales</taxon>
        <taxon>Flavobacteriaceae</taxon>
        <taxon>Tenacibaculum</taxon>
    </lineage>
</organism>
<gene>
    <name evidence="1" type="ORF">T190115A13A_210018</name>
</gene>
<dbReference type="Proteomes" id="UP001497602">
    <property type="component" value="Unassembled WGS sequence"/>
</dbReference>
<proteinExistence type="predicted"/>
<reference evidence="1 2" key="1">
    <citation type="submission" date="2024-05" db="EMBL/GenBank/DDBJ databases">
        <authorList>
            <person name="Duchaud E."/>
        </authorList>
    </citation>
    <scope>NUCLEOTIDE SEQUENCE [LARGE SCALE GENOMIC DNA]</scope>
    <source>
        <strain evidence="1">Ena-SAMPLE-TAB-13-05-2024-13:56:06:370-140305</strain>
    </source>
</reference>
<dbReference type="EMBL" id="CAXJRC010000013">
    <property type="protein sequence ID" value="CAL2106364.1"/>
    <property type="molecule type" value="Genomic_DNA"/>
</dbReference>
<name>A0ABP1FDH9_9FLAO</name>
<comment type="caution">
    <text evidence="1">The sequence shown here is derived from an EMBL/GenBank/DDBJ whole genome shotgun (WGS) entry which is preliminary data.</text>
</comment>
<keyword evidence="2" id="KW-1185">Reference proteome</keyword>
<accession>A0ABP1FDH9</accession>
<evidence type="ECO:0000313" key="2">
    <source>
        <dbReference type="Proteomes" id="UP001497602"/>
    </source>
</evidence>
<sequence length="46" mass="5490">MEKDNVIHVLRFKKRSWVVSEDDSGKVTFDSTKIRFSSTIKKFDRK</sequence>